<evidence type="ECO:0000256" key="2">
    <source>
        <dbReference type="SAM" id="Phobius"/>
    </source>
</evidence>
<feature type="region of interest" description="Disordered" evidence="1">
    <location>
        <begin position="54"/>
        <end position="79"/>
    </location>
</feature>
<evidence type="ECO:0000313" key="4">
    <source>
        <dbReference type="Proteomes" id="UP000252698"/>
    </source>
</evidence>
<keyword evidence="2" id="KW-1133">Transmembrane helix</keyword>
<gene>
    <name evidence="3" type="ORF">C5746_20180</name>
</gene>
<protein>
    <submittedName>
        <fullName evidence="3">Uncharacterized protein</fullName>
    </submittedName>
</protein>
<dbReference type="Proteomes" id="UP000252698">
    <property type="component" value="Chromosome"/>
</dbReference>
<dbReference type="GeneID" id="99614782"/>
<organism evidence="3 4">
    <name type="scientific">Streptomyces atratus</name>
    <dbReference type="NCBI Taxonomy" id="1893"/>
    <lineage>
        <taxon>Bacteria</taxon>
        <taxon>Bacillati</taxon>
        <taxon>Actinomycetota</taxon>
        <taxon>Actinomycetes</taxon>
        <taxon>Kitasatosporales</taxon>
        <taxon>Streptomycetaceae</taxon>
        <taxon>Streptomyces</taxon>
    </lineage>
</organism>
<dbReference type="EMBL" id="CP027306">
    <property type="protein sequence ID" value="AXE78854.1"/>
    <property type="molecule type" value="Genomic_DNA"/>
</dbReference>
<feature type="compositionally biased region" description="Basic residues" evidence="1">
    <location>
        <begin position="57"/>
        <end position="79"/>
    </location>
</feature>
<evidence type="ECO:0000256" key="1">
    <source>
        <dbReference type="SAM" id="MobiDB-lite"/>
    </source>
</evidence>
<dbReference type="AlphaFoldDB" id="A0A2Z5JF61"/>
<dbReference type="RefSeq" id="WP_114245417.1">
    <property type="nucleotide sequence ID" value="NZ_CP027306.1"/>
</dbReference>
<evidence type="ECO:0000313" key="3">
    <source>
        <dbReference type="EMBL" id="AXE78854.1"/>
    </source>
</evidence>
<keyword evidence="2" id="KW-0812">Transmembrane</keyword>
<proteinExistence type="predicted"/>
<name>A0A2Z5JF61_STRAR</name>
<dbReference type="Pfam" id="PF19621">
    <property type="entry name" value="DUF6126"/>
    <property type="match status" value="1"/>
</dbReference>
<reference evidence="3 4" key="1">
    <citation type="journal article" date="2018" name="Front. Microbiol.">
        <title>Genome Sequencing of Streptomyces atratus SCSIOZH16 and Activation Production of Nocardamine via Metabolic Engineering.</title>
        <authorList>
            <person name="Li Y."/>
            <person name="Zhang C."/>
            <person name="Liu C."/>
            <person name="Ju J."/>
            <person name="Ma J."/>
        </authorList>
    </citation>
    <scope>NUCLEOTIDE SEQUENCE [LARGE SCALE GENOMIC DNA]</scope>
    <source>
        <strain evidence="3 4">SCSIO_ZH16</strain>
    </source>
</reference>
<sequence>MGGGGGDGGESERRKERGVALCVFVHVFATHPFAGFIWILFYAGERAKTGCGVAATRRPKRSTRSRPRGICRHSPRRSC</sequence>
<keyword evidence="2" id="KW-0472">Membrane</keyword>
<feature type="transmembrane region" description="Helical" evidence="2">
    <location>
        <begin position="19"/>
        <end position="41"/>
    </location>
</feature>
<accession>A0A2Z5JF61</accession>
<dbReference type="KEGG" id="sata:C5746_20180"/>
<dbReference type="InterPro" id="IPR046129">
    <property type="entry name" value="DUF6126"/>
</dbReference>